<dbReference type="AlphaFoldDB" id="A0A6C0JB30"/>
<reference evidence="1" key="1">
    <citation type="journal article" date="2020" name="Nature">
        <title>Giant virus diversity and host interactions through global metagenomics.</title>
        <authorList>
            <person name="Schulz F."/>
            <person name="Roux S."/>
            <person name="Paez-Espino D."/>
            <person name="Jungbluth S."/>
            <person name="Walsh D.A."/>
            <person name="Denef V.J."/>
            <person name="McMahon K.D."/>
            <person name="Konstantinidis K.T."/>
            <person name="Eloe-Fadrosh E.A."/>
            <person name="Kyrpides N.C."/>
            <person name="Woyke T."/>
        </authorList>
    </citation>
    <scope>NUCLEOTIDE SEQUENCE</scope>
    <source>
        <strain evidence="1">GVMAG-M-3300025860-25</strain>
    </source>
</reference>
<name>A0A6C0JB30_9ZZZZ</name>
<organism evidence="1">
    <name type="scientific">viral metagenome</name>
    <dbReference type="NCBI Taxonomy" id="1070528"/>
    <lineage>
        <taxon>unclassified sequences</taxon>
        <taxon>metagenomes</taxon>
        <taxon>organismal metagenomes</taxon>
    </lineage>
</organism>
<sequence>MQNCIQDTLREATNIGDFYPGMKDEPPLICNINNVERVNKRLLETSVLLKGENIELPDINSNYNNRIYSRNVPSGDFKVNVESRPVPSSPCANVRFQKERNSLDKYNSYNAPNSIDELQKVFLPGKGTIKGYFDNIDMESEFKNINKIDTKCSLQLFKIHPLDSQSSLYENKDYLIKNYKELEKNNGYTWNNFNQFSKLGDFAPCETIMKPCPITEKEPKRHLITDPNIKHPGHIVTHPSITSQQRIRELEKQKRDAELIINMNSNPNIKRTTPNIISYKSSGVQNIYAPIIKSRGINEARAEARGMRDAAEVALKNPGILKQPNCFNPVEIYNIEENVNLSKYNCIKEHQELYTFNKPGLVNKDCLYCEKLFNNFTKRKYIIPSK</sequence>
<proteinExistence type="predicted"/>
<protein>
    <submittedName>
        <fullName evidence="1">Uncharacterized protein</fullName>
    </submittedName>
</protein>
<accession>A0A6C0JB30</accession>
<dbReference type="EMBL" id="MN740335">
    <property type="protein sequence ID" value="QHU01148.1"/>
    <property type="molecule type" value="Genomic_DNA"/>
</dbReference>
<evidence type="ECO:0000313" key="1">
    <source>
        <dbReference type="EMBL" id="QHU01148.1"/>
    </source>
</evidence>